<feature type="domain" description="RNA polymerase sigma factor 70 region 4 type 2" evidence="6">
    <location>
        <begin position="175"/>
        <end position="227"/>
    </location>
</feature>
<dbReference type="Gene3D" id="1.10.10.10">
    <property type="entry name" value="Winged helix-like DNA-binding domain superfamily/Winged helix DNA-binding domain"/>
    <property type="match status" value="1"/>
</dbReference>
<dbReference type="EMBL" id="JAKGBZ010000016">
    <property type="protein sequence ID" value="MCF3947014.1"/>
    <property type="molecule type" value="Genomic_DNA"/>
</dbReference>
<keyword evidence="8" id="KW-1185">Reference proteome</keyword>
<evidence type="ECO:0000256" key="3">
    <source>
        <dbReference type="ARBA" id="ARBA00023082"/>
    </source>
</evidence>
<dbReference type="CDD" id="cd06171">
    <property type="entry name" value="Sigma70_r4"/>
    <property type="match status" value="1"/>
</dbReference>
<dbReference type="PANTHER" id="PTHR43133:SF62">
    <property type="entry name" value="RNA POLYMERASE SIGMA FACTOR SIGZ"/>
    <property type="match status" value="1"/>
</dbReference>
<dbReference type="InterPro" id="IPR014284">
    <property type="entry name" value="RNA_pol_sigma-70_dom"/>
</dbReference>
<dbReference type="NCBIfam" id="TIGR02937">
    <property type="entry name" value="sigma70-ECF"/>
    <property type="match status" value="1"/>
</dbReference>
<dbReference type="Pfam" id="PF04542">
    <property type="entry name" value="Sigma70_r2"/>
    <property type="match status" value="1"/>
</dbReference>
<dbReference type="Proteomes" id="UP001521209">
    <property type="component" value="Unassembled WGS sequence"/>
</dbReference>
<sequence>MRVSIQRLVNHLGPSVHPFETVLSGYGNVTARIHIACPGVTLYKMFDGMESDWVTEQAAKTAAEGELALVLGRCAARDPSALRSLYDAMAPTLFGIALRLLRNRPHAEETLQEAFLQIWRNADRFDAARGSPRAWMIGILRYRALDRLETENRHTGDGELPDIAADIPVGIEDRRALSDCLGELPENWRRSVLLSFVEGYSHSEIAVRTNTPLGTVKSWIARGLDALKKCLER</sequence>
<dbReference type="InterPro" id="IPR039425">
    <property type="entry name" value="RNA_pol_sigma-70-like"/>
</dbReference>
<dbReference type="PANTHER" id="PTHR43133">
    <property type="entry name" value="RNA POLYMERASE ECF-TYPE SIGMA FACTO"/>
    <property type="match status" value="1"/>
</dbReference>
<reference evidence="7 8" key="1">
    <citation type="submission" date="2022-01" db="EMBL/GenBank/DDBJ databases">
        <authorList>
            <person name="Won M."/>
            <person name="Kim S.-J."/>
            <person name="Kwon S.-W."/>
        </authorList>
    </citation>
    <scope>NUCLEOTIDE SEQUENCE [LARGE SCALE GENOMIC DNA]</scope>
    <source>
        <strain evidence="7 8">KCTC 23505</strain>
    </source>
</reference>
<evidence type="ECO:0000259" key="6">
    <source>
        <dbReference type="Pfam" id="PF08281"/>
    </source>
</evidence>
<dbReference type="SUPFAM" id="SSF88946">
    <property type="entry name" value="Sigma2 domain of RNA polymerase sigma factors"/>
    <property type="match status" value="1"/>
</dbReference>
<name>A0ABS9DWA0_9PROT</name>
<keyword evidence="4" id="KW-0804">Transcription</keyword>
<protein>
    <submittedName>
        <fullName evidence="7">Sigma-70 family RNA polymerase sigma factor</fullName>
    </submittedName>
</protein>
<gene>
    <name evidence="7" type="ORF">L2A60_10015</name>
</gene>
<dbReference type="Gene3D" id="1.10.1740.10">
    <property type="match status" value="1"/>
</dbReference>
<dbReference type="InterPro" id="IPR007627">
    <property type="entry name" value="RNA_pol_sigma70_r2"/>
</dbReference>
<proteinExistence type="inferred from homology"/>
<organism evidence="7 8">
    <name type="scientific">Acidiphilium iwatense</name>
    <dbReference type="NCBI Taxonomy" id="768198"/>
    <lineage>
        <taxon>Bacteria</taxon>
        <taxon>Pseudomonadati</taxon>
        <taxon>Pseudomonadota</taxon>
        <taxon>Alphaproteobacteria</taxon>
        <taxon>Acetobacterales</taxon>
        <taxon>Acidocellaceae</taxon>
        <taxon>Acidiphilium</taxon>
    </lineage>
</organism>
<feature type="domain" description="RNA polymerase sigma-70 region 2" evidence="5">
    <location>
        <begin position="85"/>
        <end position="153"/>
    </location>
</feature>
<evidence type="ECO:0000256" key="4">
    <source>
        <dbReference type="ARBA" id="ARBA00023163"/>
    </source>
</evidence>
<evidence type="ECO:0000256" key="2">
    <source>
        <dbReference type="ARBA" id="ARBA00023015"/>
    </source>
</evidence>
<evidence type="ECO:0000313" key="7">
    <source>
        <dbReference type="EMBL" id="MCF3947014.1"/>
    </source>
</evidence>
<dbReference type="SUPFAM" id="SSF88659">
    <property type="entry name" value="Sigma3 and sigma4 domains of RNA polymerase sigma factors"/>
    <property type="match status" value="1"/>
</dbReference>
<keyword evidence="3" id="KW-0731">Sigma factor</keyword>
<comment type="caution">
    <text evidence="7">The sequence shown here is derived from an EMBL/GenBank/DDBJ whole genome shotgun (WGS) entry which is preliminary data.</text>
</comment>
<dbReference type="RefSeq" id="WP_235704246.1">
    <property type="nucleotide sequence ID" value="NZ_JAKGBZ010000016.1"/>
</dbReference>
<dbReference type="InterPro" id="IPR036388">
    <property type="entry name" value="WH-like_DNA-bd_sf"/>
</dbReference>
<dbReference type="InterPro" id="IPR013249">
    <property type="entry name" value="RNA_pol_sigma70_r4_t2"/>
</dbReference>
<evidence type="ECO:0000313" key="8">
    <source>
        <dbReference type="Proteomes" id="UP001521209"/>
    </source>
</evidence>
<keyword evidence="2" id="KW-0805">Transcription regulation</keyword>
<dbReference type="InterPro" id="IPR013324">
    <property type="entry name" value="RNA_pol_sigma_r3/r4-like"/>
</dbReference>
<evidence type="ECO:0000256" key="1">
    <source>
        <dbReference type="ARBA" id="ARBA00010641"/>
    </source>
</evidence>
<accession>A0ABS9DWA0</accession>
<dbReference type="Pfam" id="PF08281">
    <property type="entry name" value="Sigma70_r4_2"/>
    <property type="match status" value="1"/>
</dbReference>
<dbReference type="InterPro" id="IPR013325">
    <property type="entry name" value="RNA_pol_sigma_r2"/>
</dbReference>
<evidence type="ECO:0000259" key="5">
    <source>
        <dbReference type="Pfam" id="PF04542"/>
    </source>
</evidence>
<comment type="similarity">
    <text evidence="1">Belongs to the sigma-70 factor family. ECF subfamily.</text>
</comment>